<dbReference type="PROSITE" id="PS01123">
    <property type="entry name" value="TNASE_1"/>
    <property type="match status" value="1"/>
</dbReference>
<evidence type="ECO:0000256" key="3">
    <source>
        <dbReference type="ARBA" id="ARBA00022801"/>
    </source>
</evidence>
<evidence type="ECO:0000259" key="4">
    <source>
        <dbReference type="PROSITE" id="PS50830"/>
    </source>
</evidence>
<dbReference type="KEGG" id="crx:CRECT_1325"/>
<sequence length="98" mass="11125">MDGDTIWILPKGGERVKIRLYDIDAPEMKDSGGKKSKKYLSELIAGKEVKIETHGHDKYKRVIGIVYLDGTDINGKMVKDGYARAYLKYSKRYAKLKG</sequence>
<proteinExistence type="predicted"/>
<dbReference type="AlphaFoldDB" id="A0A6G5QMY6"/>
<keyword evidence="2 5" id="KW-0255">Endonuclease</keyword>
<dbReference type="Gene3D" id="2.40.50.90">
    <property type="match status" value="1"/>
</dbReference>
<dbReference type="InterPro" id="IPR016071">
    <property type="entry name" value="Staphylococal_nuclease_OB-fold"/>
</dbReference>
<gene>
    <name evidence="5" type="ORF">CRECT_1325</name>
</gene>
<keyword evidence="3" id="KW-0378">Hydrolase</keyword>
<dbReference type="GO" id="GO:0016787">
    <property type="term" value="F:hydrolase activity"/>
    <property type="evidence" value="ECO:0007669"/>
    <property type="project" value="UniProtKB-KW"/>
</dbReference>
<dbReference type="InterPro" id="IPR002071">
    <property type="entry name" value="Thermonucl_AS"/>
</dbReference>
<dbReference type="GO" id="GO:0003676">
    <property type="term" value="F:nucleic acid binding"/>
    <property type="evidence" value="ECO:0007669"/>
    <property type="project" value="InterPro"/>
</dbReference>
<evidence type="ECO:0000256" key="1">
    <source>
        <dbReference type="ARBA" id="ARBA00022722"/>
    </source>
</evidence>
<organism evidence="5 6">
    <name type="scientific">Campylobacter rectus</name>
    <name type="common">Wolinella recta</name>
    <dbReference type="NCBI Taxonomy" id="203"/>
    <lineage>
        <taxon>Bacteria</taxon>
        <taxon>Pseudomonadati</taxon>
        <taxon>Campylobacterota</taxon>
        <taxon>Epsilonproteobacteria</taxon>
        <taxon>Campylobacterales</taxon>
        <taxon>Campylobacteraceae</taxon>
        <taxon>Campylobacter</taxon>
    </lineage>
</organism>
<dbReference type="Proteomes" id="UP000502377">
    <property type="component" value="Chromosome"/>
</dbReference>
<dbReference type="PANTHER" id="PTHR12302:SF3">
    <property type="entry name" value="SERINE_THREONINE-PROTEIN KINASE 31"/>
    <property type="match status" value="1"/>
</dbReference>
<evidence type="ECO:0000256" key="2">
    <source>
        <dbReference type="ARBA" id="ARBA00022759"/>
    </source>
</evidence>
<reference evidence="5 6" key="1">
    <citation type="submission" date="2016-07" db="EMBL/GenBank/DDBJ databases">
        <title>Comparative genomics of the Campylobacter concisus group.</title>
        <authorList>
            <person name="Miller W.G."/>
            <person name="Yee E."/>
            <person name="Chapman M.H."/>
            <person name="Huynh S."/>
            <person name="Bono J.L."/>
            <person name="On S.L.W."/>
            <person name="StLeger J."/>
            <person name="Foster G."/>
            <person name="Parker C.T."/>
        </authorList>
    </citation>
    <scope>NUCLEOTIDE SEQUENCE [LARGE SCALE GENOMIC DNA]</scope>
    <source>
        <strain evidence="5 6">ATCC 33238</strain>
    </source>
</reference>
<dbReference type="EMBL" id="CP012543">
    <property type="protein sequence ID" value="QCD46979.1"/>
    <property type="molecule type" value="Genomic_DNA"/>
</dbReference>
<dbReference type="Pfam" id="PF00565">
    <property type="entry name" value="SNase"/>
    <property type="match status" value="1"/>
</dbReference>
<feature type="domain" description="TNase-like" evidence="4">
    <location>
        <begin position="1"/>
        <end position="98"/>
    </location>
</feature>
<dbReference type="SUPFAM" id="SSF50199">
    <property type="entry name" value="Staphylococcal nuclease"/>
    <property type="match status" value="1"/>
</dbReference>
<keyword evidence="1" id="KW-0540">Nuclease</keyword>
<protein>
    <submittedName>
        <fullName evidence="5">Endonuclease, thermonuclease family</fullName>
    </submittedName>
</protein>
<accession>A0A6G5QMY6</accession>
<dbReference type="InterPro" id="IPR035437">
    <property type="entry name" value="SNase_OB-fold_sf"/>
</dbReference>
<dbReference type="SMART" id="SM00318">
    <property type="entry name" value="SNc"/>
    <property type="match status" value="1"/>
</dbReference>
<evidence type="ECO:0000313" key="6">
    <source>
        <dbReference type="Proteomes" id="UP000502377"/>
    </source>
</evidence>
<dbReference type="RefSeq" id="WP_002944585.1">
    <property type="nucleotide sequence ID" value="NZ_CP012543.1"/>
</dbReference>
<dbReference type="PANTHER" id="PTHR12302">
    <property type="entry name" value="EBNA2 BINDING PROTEIN P100"/>
    <property type="match status" value="1"/>
</dbReference>
<evidence type="ECO:0000313" key="5">
    <source>
        <dbReference type="EMBL" id="QCD46979.1"/>
    </source>
</evidence>
<dbReference type="PROSITE" id="PS50830">
    <property type="entry name" value="TNASE_3"/>
    <property type="match status" value="1"/>
</dbReference>
<name>A0A6G5QMY6_CAMRE</name>
<dbReference type="GO" id="GO:0004519">
    <property type="term" value="F:endonuclease activity"/>
    <property type="evidence" value="ECO:0007669"/>
    <property type="project" value="UniProtKB-KW"/>
</dbReference>